<accession>A0A285QA54</accession>
<proteinExistence type="predicted"/>
<dbReference type="Proteomes" id="UP000219494">
    <property type="component" value="Unassembled WGS sequence"/>
</dbReference>
<organism evidence="1 2">
    <name type="scientific">Sphingomonas guangdongensis</name>
    <dbReference type="NCBI Taxonomy" id="1141890"/>
    <lineage>
        <taxon>Bacteria</taxon>
        <taxon>Pseudomonadati</taxon>
        <taxon>Pseudomonadota</taxon>
        <taxon>Alphaproteobacteria</taxon>
        <taxon>Sphingomonadales</taxon>
        <taxon>Sphingomonadaceae</taxon>
        <taxon>Sphingomonas</taxon>
    </lineage>
</organism>
<sequence length="102" mass="10420">MTDGGTPLSRVIVVDALMRQAALDLGVASDPALVDASASISRIYAGLLDAGADQAEVALAALGAMIGLFDHAGLLAELPAVLRQAADTIEDEQPKPAPPFIR</sequence>
<protein>
    <submittedName>
        <fullName evidence="1">Uncharacterized protein</fullName>
    </submittedName>
</protein>
<reference evidence="1 2" key="1">
    <citation type="submission" date="2017-07" db="EMBL/GenBank/DDBJ databases">
        <authorList>
            <person name="Sun Z.S."/>
            <person name="Albrecht U."/>
            <person name="Echele G."/>
            <person name="Lee C.C."/>
        </authorList>
    </citation>
    <scope>NUCLEOTIDE SEQUENCE [LARGE SCALE GENOMIC DNA]</scope>
    <source>
        <strain evidence="1 2">CGMCC 1.12672</strain>
    </source>
</reference>
<evidence type="ECO:0000313" key="2">
    <source>
        <dbReference type="Proteomes" id="UP000219494"/>
    </source>
</evidence>
<evidence type="ECO:0000313" key="1">
    <source>
        <dbReference type="EMBL" id="SOB78810.1"/>
    </source>
</evidence>
<dbReference type="AlphaFoldDB" id="A0A285QA54"/>
<gene>
    <name evidence="1" type="ORF">SAMN06297144_0226</name>
</gene>
<dbReference type="EMBL" id="OBMI01000001">
    <property type="protein sequence ID" value="SOB78810.1"/>
    <property type="molecule type" value="Genomic_DNA"/>
</dbReference>
<dbReference type="RefSeq" id="WP_097062195.1">
    <property type="nucleotide sequence ID" value="NZ_OBMI01000001.1"/>
</dbReference>
<name>A0A285QA54_9SPHN</name>
<keyword evidence="2" id="KW-1185">Reference proteome</keyword>